<dbReference type="PANTHER" id="PTHR39450:SF1">
    <property type="entry name" value="DUF1667 DOMAIN-CONTAINING PROTEIN"/>
    <property type="match status" value="1"/>
</dbReference>
<gene>
    <name evidence="1" type="ORF">PQJ61_15145</name>
</gene>
<evidence type="ECO:0000313" key="2">
    <source>
        <dbReference type="Proteomes" id="UP001221217"/>
    </source>
</evidence>
<dbReference type="Proteomes" id="UP001221217">
    <property type="component" value="Unassembled WGS sequence"/>
</dbReference>
<accession>A0AAJ1IHL5</accession>
<proteinExistence type="predicted"/>
<dbReference type="PANTHER" id="PTHR39450">
    <property type="entry name" value="MOLYBDOPTERIN OXIDOREDUCTASE, 4FE-4S CLUSTER-BINDING SUBUNIT"/>
    <property type="match status" value="1"/>
</dbReference>
<protein>
    <submittedName>
        <fullName evidence="1">DUF1667 domain-containing protein</fullName>
    </submittedName>
</protein>
<sequence>MNRKLTCIECPRGCLLMVEKTEGVDREGGELRVSGNACPKGIDYGRQEVLRPMRMLTSTVRTDDCEFPRLPVRLSAEIPKERIFDCMKEINRITVVGRKKPGDVLVQNIGGLGVDLIASGGLRNER</sequence>
<dbReference type="Gene3D" id="3.10.530.10">
    <property type="entry name" value="CPE0013-like"/>
    <property type="match status" value="1"/>
</dbReference>
<dbReference type="InterPro" id="IPR012460">
    <property type="entry name" value="DUF1667"/>
</dbReference>
<dbReference type="Pfam" id="PF07892">
    <property type="entry name" value="DUF1667"/>
    <property type="match status" value="1"/>
</dbReference>
<reference evidence="1 2" key="1">
    <citation type="submission" date="2022-12" db="EMBL/GenBank/DDBJ databases">
        <title>Metagenome assembled genome from gulf of manar.</title>
        <authorList>
            <person name="Kohli P."/>
            <person name="Pk S."/>
            <person name="Venkata Ramana C."/>
            <person name="Sasikala C."/>
        </authorList>
    </citation>
    <scope>NUCLEOTIDE SEQUENCE [LARGE SCALE GENOMIC DNA]</scope>
    <source>
        <strain evidence="1">JB008</strain>
    </source>
</reference>
<dbReference type="EMBL" id="JAQQAL010000040">
    <property type="protein sequence ID" value="MDC7228098.1"/>
    <property type="molecule type" value="Genomic_DNA"/>
</dbReference>
<dbReference type="InterPro" id="IPR036593">
    <property type="entry name" value="CPE0013-like_sf"/>
</dbReference>
<dbReference type="SUPFAM" id="SSF160148">
    <property type="entry name" value="CPE0013-like"/>
    <property type="match status" value="1"/>
</dbReference>
<dbReference type="AlphaFoldDB" id="A0AAJ1IHL5"/>
<evidence type="ECO:0000313" key="1">
    <source>
        <dbReference type="EMBL" id="MDC7228098.1"/>
    </source>
</evidence>
<comment type="caution">
    <text evidence="1">The sequence shown here is derived from an EMBL/GenBank/DDBJ whole genome shotgun (WGS) entry which is preliminary data.</text>
</comment>
<organism evidence="1 2">
    <name type="scientific">Candidatus Thalassospirochaeta sargassi</name>
    <dbReference type="NCBI Taxonomy" id="3119039"/>
    <lineage>
        <taxon>Bacteria</taxon>
        <taxon>Pseudomonadati</taxon>
        <taxon>Spirochaetota</taxon>
        <taxon>Spirochaetia</taxon>
        <taxon>Spirochaetales</taxon>
        <taxon>Spirochaetaceae</taxon>
        <taxon>Candidatus Thalassospirochaeta</taxon>
    </lineage>
</organism>
<name>A0AAJ1IHL5_9SPIO</name>